<name>A0ABU1TW19_9BACL</name>
<proteinExistence type="inferred from homology"/>
<keyword evidence="9" id="KW-1185">Reference proteome</keyword>
<dbReference type="InterPro" id="IPR011976">
    <property type="entry name" value="Pept_M3B_oligopep-rel"/>
</dbReference>
<keyword evidence="5 6" id="KW-0482">Metalloprotease</keyword>
<dbReference type="Proteomes" id="UP001258181">
    <property type="component" value="Unassembled WGS sequence"/>
</dbReference>
<dbReference type="InterPro" id="IPR001567">
    <property type="entry name" value="Pept_M3A_M3B_dom"/>
</dbReference>
<sequence>MKVYSLEQITKEFESLLDMKIEFAEELASFLQKQKKLYEKVDEKLLRHYITFQCFSDDEENKRKYEYDQQHIKPLYKKFQSLLDQKVLSSPFFKLLSDEEFGEYKKKLQIQASLFHESNLDIEKEEDQLINRYFEITGGLTSMWEGQEVTISELYAHARDSNREIRKKAFEAIYTPIIEKEDEIQKILDELIELRVNKAENAELTSFTDYMFKKYNRNDYTPEDCKQFAESVRKHVAPLVKKIEEEHKKELKVDAYLPWDMHGERAGKKPLKPVETSEELISKSAKVLGNLHQEFGELVLKMDKKNLLDLTSRKGKTQGGFCESLPETGLSFIFMNMSKTHDDLLTFMHEMGHGIHDALKSDQELYAYKQIPMESAELASMSMEFFSLNGWNEFYKEKEDLNRAKKELIKSAVGLIPYIMVVDQFQHWLYQNPKHSWQERNKKFGDLKDYYAASLIQWDGFEDWKEKSWMYILHIFEVPFYYIEYAIAQIGALQMYKLFKENPDQTISNYRAALSLGSSKSLPEIYSAAGIKFDFSEETIAELMEFVEKELDLLAVEI</sequence>
<evidence type="ECO:0000256" key="6">
    <source>
        <dbReference type="RuleBase" id="RU003435"/>
    </source>
</evidence>
<dbReference type="PANTHER" id="PTHR11804:SF48">
    <property type="entry name" value="PUTATIVE-RELATED"/>
    <property type="match status" value="1"/>
</dbReference>
<dbReference type="PANTHER" id="PTHR11804">
    <property type="entry name" value="PROTEASE M3 THIMET OLIGOPEPTIDASE-RELATED"/>
    <property type="match status" value="1"/>
</dbReference>
<dbReference type="Pfam" id="PF01432">
    <property type="entry name" value="Peptidase_M3"/>
    <property type="match status" value="1"/>
</dbReference>
<accession>A0ABU1TW19</accession>
<dbReference type="EC" id="3.4.24.-" evidence="8"/>
<evidence type="ECO:0000256" key="2">
    <source>
        <dbReference type="ARBA" id="ARBA00022723"/>
    </source>
</evidence>
<evidence type="ECO:0000256" key="1">
    <source>
        <dbReference type="ARBA" id="ARBA00022670"/>
    </source>
</evidence>
<protein>
    <submittedName>
        <fullName evidence="8">Oligoendopeptidase F</fullName>
        <ecNumber evidence="8">3.4.24.-</ecNumber>
    </submittedName>
</protein>
<keyword evidence="4 6" id="KW-0862">Zinc</keyword>
<comment type="similarity">
    <text evidence="6">Belongs to the peptidase M3 family.</text>
</comment>
<evidence type="ECO:0000256" key="3">
    <source>
        <dbReference type="ARBA" id="ARBA00022801"/>
    </source>
</evidence>
<dbReference type="Gene3D" id="1.10.1370.30">
    <property type="match status" value="1"/>
</dbReference>
<evidence type="ECO:0000256" key="4">
    <source>
        <dbReference type="ARBA" id="ARBA00022833"/>
    </source>
</evidence>
<evidence type="ECO:0000313" key="9">
    <source>
        <dbReference type="Proteomes" id="UP001258181"/>
    </source>
</evidence>
<comment type="caution">
    <text evidence="8">The sequence shown here is derived from an EMBL/GenBank/DDBJ whole genome shotgun (WGS) entry which is preliminary data.</text>
</comment>
<organism evidence="8 9">
    <name type="scientific">Fictibacillus barbaricus</name>
    <dbReference type="NCBI Taxonomy" id="182136"/>
    <lineage>
        <taxon>Bacteria</taxon>
        <taxon>Bacillati</taxon>
        <taxon>Bacillota</taxon>
        <taxon>Bacilli</taxon>
        <taxon>Bacillales</taxon>
        <taxon>Fictibacillaceae</taxon>
        <taxon>Fictibacillus</taxon>
    </lineage>
</organism>
<feature type="domain" description="Peptidase M3A/M3B catalytic" evidence="7">
    <location>
        <begin position="158"/>
        <end position="543"/>
    </location>
</feature>
<gene>
    <name evidence="8" type="ORF">J2X07_000375</name>
</gene>
<comment type="cofactor">
    <cofactor evidence="6">
        <name>Zn(2+)</name>
        <dbReference type="ChEBI" id="CHEBI:29105"/>
    </cofactor>
    <text evidence="6">Binds 1 zinc ion.</text>
</comment>
<reference evidence="8 9" key="1">
    <citation type="submission" date="2023-07" db="EMBL/GenBank/DDBJ databases">
        <title>Sorghum-associated microbial communities from plants grown in Nebraska, USA.</title>
        <authorList>
            <person name="Schachtman D."/>
        </authorList>
    </citation>
    <scope>NUCLEOTIDE SEQUENCE [LARGE SCALE GENOMIC DNA]</scope>
    <source>
        <strain evidence="8 9">BE211</strain>
    </source>
</reference>
<dbReference type="RefSeq" id="WP_310255969.1">
    <property type="nucleotide sequence ID" value="NZ_JAVDWA010000001.1"/>
</dbReference>
<keyword evidence="2 6" id="KW-0479">Metal-binding</keyword>
<dbReference type="InterPro" id="IPR045090">
    <property type="entry name" value="Pept_M3A_M3B"/>
</dbReference>
<dbReference type="SUPFAM" id="SSF55486">
    <property type="entry name" value="Metalloproteases ('zincins'), catalytic domain"/>
    <property type="match status" value="1"/>
</dbReference>
<evidence type="ECO:0000259" key="7">
    <source>
        <dbReference type="Pfam" id="PF01432"/>
    </source>
</evidence>
<dbReference type="NCBIfam" id="TIGR02289">
    <property type="entry name" value="M3_not_pepF"/>
    <property type="match status" value="1"/>
</dbReference>
<keyword evidence="3 6" id="KW-0378">Hydrolase</keyword>
<evidence type="ECO:0000256" key="5">
    <source>
        <dbReference type="ARBA" id="ARBA00023049"/>
    </source>
</evidence>
<evidence type="ECO:0000313" key="8">
    <source>
        <dbReference type="EMBL" id="MDR7071400.1"/>
    </source>
</evidence>
<dbReference type="EMBL" id="JAVDWA010000001">
    <property type="protein sequence ID" value="MDR7071400.1"/>
    <property type="molecule type" value="Genomic_DNA"/>
</dbReference>
<dbReference type="GO" id="GO:0016787">
    <property type="term" value="F:hydrolase activity"/>
    <property type="evidence" value="ECO:0007669"/>
    <property type="project" value="UniProtKB-KW"/>
</dbReference>
<dbReference type="CDD" id="cd09606">
    <property type="entry name" value="M3B_PepF"/>
    <property type="match status" value="1"/>
</dbReference>
<keyword evidence="1 6" id="KW-0645">Protease</keyword>